<reference evidence="4" key="1">
    <citation type="submission" date="2021-01" db="UniProtKB">
        <authorList>
            <consortium name="EnsemblMetazoa"/>
        </authorList>
    </citation>
    <scope>IDENTIFICATION</scope>
</reference>
<dbReference type="PANTHER" id="PTHR12842:SF6">
    <property type="entry name" value="FI01459P"/>
    <property type="match status" value="1"/>
</dbReference>
<dbReference type="InParanoid" id="A0A7M7H9D8"/>
<gene>
    <name evidence="4" type="primary">100119337</name>
</gene>
<organism evidence="4 5">
    <name type="scientific">Nasonia vitripennis</name>
    <name type="common">Parasitic wasp</name>
    <dbReference type="NCBI Taxonomy" id="7425"/>
    <lineage>
        <taxon>Eukaryota</taxon>
        <taxon>Metazoa</taxon>
        <taxon>Ecdysozoa</taxon>
        <taxon>Arthropoda</taxon>
        <taxon>Hexapoda</taxon>
        <taxon>Insecta</taxon>
        <taxon>Pterygota</taxon>
        <taxon>Neoptera</taxon>
        <taxon>Endopterygota</taxon>
        <taxon>Hymenoptera</taxon>
        <taxon>Apocrita</taxon>
        <taxon>Proctotrupomorpha</taxon>
        <taxon>Chalcidoidea</taxon>
        <taxon>Pteromalidae</taxon>
        <taxon>Pteromalinae</taxon>
        <taxon>Nasonia</taxon>
    </lineage>
</organism>
<dbReference type="EnsemblMetazoa" id="XM_003425701">
    <property type="protein sequence ID" value="XP_003425749"/>
    <property type="gene ID" value="LOC100119337"/>
</dbReference>
<dbReference type="EnsemblMetazoa" id="XM_032597892">
    <property type="protein sequence ID" value="XP_032453783"/>
    <property type="gene ID" value="LOC100119337"/>
</dbReference>
<feature type="compositionally biased region" description="Low complexity" evidence="3">
    <location>
        <begin position="128"/>
        <end position="141"/>
    </location>
</feature>
<feature type="compositionally biased region" description="Acidic residues" evidence="3">
    <location>
        <begin position="1"/>
        <end position="15"/>
    </location>
</feature>
<feature type="region of interest" description="Disordered" evidence="3">
    <location>
        <begin position="1"/>
        <end position="204"/>
    </location>
</feature>
<sequence>MATSESDDFESADEELNARTEQAARSKRYTSIGSDSDDDVDYIPVQYHTPMKGASKKEYKSPLQARDNYIDKADDKSAGQLQMETNNVLGKSDPSEKNSDSAKNKVQESKNLGSKGKLACETDATKMSKVSKSAKSEVAVSNMEKPKTVANRRERPHRQQQRKPKEVQSLGAKKLGAIKIDKLPEVETTPDEVRRKAVSEGKPPPLIQECWEEFDEKNLQEELRNAELKSQKKKKALVSETTENVEDLPEELKSNLTFKDIFKPDGWEGLGEDVELPDDLTDDKYHPVLDKLTTSSVDNDSANSGWGGWGNWGVSSFINTATAGVSTLTNHVTQGLSLLEETIGVPDPEDLVKTEIPSDERKKKPSEKTEEKQPEGIKEIPKESPSQYLPSSFGFGNFMSSVSSITKLVESTSNTVISGGLDTLEKIGKKTMEVLQEGDPGLKKKRAFFLNEANKPILSQILREAKEKADVEEKSAEEKQQARKVHFESLFDDYQGLVHLEALEMLSKQCNMKIQQQLVNLDGSELTSMQETLDEVKELCDLGDEDDEDEGEEEKDLKEKLQEACKDLGVSLTYDKLIDIWNDINSQMQSLESKEISSRELFQKAISSLAQFTAYSVERFHKTAEFLLIKERRSTVNEADSLVQLTKTLSTQIGFIANLYCNQLNKVQDETQKSENKSSITTIFLEATNASSYVQEAFRLLIPILQVGAI</sequence>
<evidence type="ECO:0000256" key="3">
    <source>
        <dbReference type="SAM" id="MobiDB-lite"/>
    </source>
</evidence>
<feature type="compositionally biased region" description="Basic and acidic residues" evidence="3">
    <location>
        <begin position="68"/>
        <end position="77"/>
    </location>
</feature>
<dbReference type="EnsemblMetazoa" id="XM_008205524">
    <property type="protein sequence ID" value="XP_008203746"/>
    <property type="gene ID" value="LOC100119337"/>
</dbReference>
<feature type="region of interest" description="Disordered" evidence="3">
    <location>
        <begin position="348"/>
        <end position="386"/>
    </location>
</feature>
<keyword evidence="2" id="KW-0597">Phosphoprotein</keyword>
<dbReference type="EnsemblMetazoa" id="XM_031926191">
    <property type="protein sequence ID" value="XP_031782051"/>
    <property type="gene ID" value="LOC100119337"/>
</dbReference>
<dbReference type="InterPro" id="IPR007998">
    <property type="entry name" value="DUF719"/>
</dbReference>
<dbReference type="Pfam" id="PF05334">
    <property type="entry name" value="DUF719"/>
    <property type="match status" value="1"/>
</dbReference>
<dbReference type="Proteomes" id="UP000002358">
    <property type="component" value="Chromosome 3"/>
</dbReference>
<evidence type="ECO:0000256" key="2">
    <source>
        <dbReference type="ARBA" id="ARBA00022553"/>
    </source>
</evidence>
<evidence type="ECO:0000313" key="5">
    <source>
        <dbReference type="Proteomes" id="UP000002358"/>
    </source>
</evidence>
<name>A0A7M7H9D8_NASVI</name>
<feature type="region of interest" description="Disordered" evidence="3">
    <location>
        <begin position="227"/>
        <end position="247"/>
    </location>
</feature>
<evidence type="ECO:0008006" key="6">
    <source>
        <dbReference type="Google" id="ProtNLM"/>
    </source>
</evidence>
<dbReference type="OMA" id="HDGWDDW"/>
<feature type="compositionally biased region" description="Basic and acidic residues" evidence="3">
    <location>
        <begin position="93"/>
        <end position="108"/>
    </location>
</feature>
<dbReference type="OrthoDB" id="5597648at2759"/>
<feature type="compositionally biased region" description="Polar residues" evidence="3">
    <location>
        <begin position="79"/>
        <end position="89"/>
    </location>
</feature>
<proteinExistence type="inferred from homology"/>
<dbReference type="KEGG" id="nvi:100119337"/>
<feature type="compositionally biased region" description="Basic and acidic residues" evidence="3">
    <location>
        <begin position="144"/>
        <end position="153"/>
    </location>
</feature>
<comment type="similarity">
    <text evidence="1">Belongs to the FAM114 family.</text>
</comment>
<dbReference type="SMR" id="A0A7M7H9D8"/>
<dbReference type="PANTHER" id="PTHR12842">
    <property type="entry name" value="FI01459P"/>
    <property type="match status" value="1"/>
</dbReference>
<dbReference type="FunCoup" id="A0A7M7H9D8">
    <property type="interactions" value="467"/>
</dbReference>
<accession>A0A7M7H9D8</accession>
<evidence type="ECO:0000256" key="1">
    <source>
        <dbReference type="ARBA" id="ARBA00006903"/>
    </source>
</evidence>
<feature type="compositionally biased region" description="Basic and acidic residues" evidence="3">
    <location>
        <begin position="179"/>
        <end position="199"/>
    </location>
</feature>
<dbReference type="AlphaFoldDB" id="A0A7M7H9D8"/>
<feature type="compositionally biased region" description="Basic and acidic residues" evidence="3">
    <location>
        <begin position="350"/>
        <end position="382"/>
    </location>
</feature>
<protein>
    <recommendedName>
        <fullName evidence="6">Protein FAM114A2</fullName>
    </recommendedName>
</protein>
<evidence type="ECO:0000313" key="4">
    <source>
        <dbReference type="EnsemblMetazoa" id="XP_008203746"/>
    </source>
</evidence>
<keyword evidence="5" id="KW-1185">Reference proteome</keyword>